<dbReference type="SUPFAM" id="SSF46579">
    <property type="entry name" value="Prefoldin"/>
    <property type="match status" value="1"/>
</dbReference>
<dbReference type="PANTHER" id="PTHR20903">
    <property type="entry name" value="PREFOLDIN SUBUNIT 1-RELATED"/>
    <property type="match status" value="1"/>
</dbReference>
<dbReference type="InterPro" id="IPR009053">
    <property type="entry name" value="Prefoldin"/>
</dbReference>
<dbReference type="PANTHER" id="PTHR20903:SF0">
    <property type="entry name" value="PREFOLDIN SUBUNIT 1"/>
    <property type="match status" value="1"/>
</dbReference>
<protein>
    <recommendedName>
        <fullName evidence="6">Prefoldin subunit 1</fullName>
    </recommendedName>
</protein>
<dbReference type="Pfam" id="PF01920">
    <property type="entry name" value="Prefoldin_2"/>
    <property type="match status" value="1"/>
</dbReference>
<evidence type="ECO:0008006" key="6">
    <source>
        <dbReference type="Google" id="ProtNLM"/>
    </source>
</evidence>
<comment type="caution">
    <text evidence="4">The sequence shown here is derived from an EMBL/GenBank/DDBJ whole genome shotgun (WGS) entry which is preliminary data.</text>
</comment>
<feature type="coiled-coil region" evidence="3">
    <location>
        <begin position="91"/>
        <end position="118"/>
    </location>
</feature>
<evidence type="ECO:0000256" key="1">
    <source>
        <dbReference type="ARBA" id="ARBA00008045"/>
    </source>
</evidence>
<proteinExistence type="inferred from homology"/>
<evidence type="ECO:0000256" key="2">
    <source>
        <dbReference type="ARBA" id="ARBA00023186"/>
    </source>
</evidence>
<reference evidence="4 5" key="1">
    <citation type="submission" date="2021-02" db="EMBL/GenBank/DDBJ databases">
        <title>Variation within the Batrachochytrium salamandrivorans European outbreak.</title>
        <authorList>
            <person name="Kelly M."/>
            <person name="Pasmans F."/>
            <person name="Shea T.P."/>
            <person name="Munoz J.F."/>
            <person name="Carranza S."/>
            <person name="Cuomo C.A."/>
            <person name="Martel A."/>
        </authorList>
    </citation>
    <scope>NUCLEOTIDE SEQUENCE [LARGE SCALE GENOMIC DNA]</scope>
    <source>
        <strain evidence="4 5">AMFP18/2</strain>
    </source>
</reference>
<dbReference type="Proteomes" id="UP001648503">
    <property type="component" value="Unassembled WGS sequence"/>
</dbReference>
<dbReference type="EMBL" id="JAFCIX010000418">
    <property type="protein sequence ID" value="KAH6591018.1"/>
    <property type="molecule type" value="Genomic_DNA"/>
</dbReference>
<accession>A0ABQ8F2N5</accession>
<evidence type="ECO:0000313" key="4">
    <source>
        <dbReference type="EMBL" id="KAH6591018.1"/>
    </source>
</evidence>
<evidence type="ECO:0000313" key="5">
    <source>
        <dbReference type="Proteomes" id="UP001648503"/>
    </source>
</evidence>
<keyword evidence="2" id="KW-0143">Chaperone</keyword>
<organism evidence="4 5">
    <name type="scientific">Batrachochytrium salamandrivorans</name>
    <dbReference type="NCBI Taxonomy" id="1357716"/>
    <lineage>
        <taxon>Eukaryota</taxon>
        <taxon>Fungi</taxon>
        <taxon>Fungi incertae sedis</taxon>
        <taxon>Chytridiomycota</taxon>
        <taxon>Chytridiomycota incertae sedis</taxon>
        <taxon>Chytridiomycetes</taxon>
        <taxon>Rhizophydiales</taxon>
        <taxon>Rhizophydiales incertae sedis</taxon>
        <taxon>Batrachochytrium</taxon>
    </lineage>
</organism>
<sequence length="122" mass="13737">MSVIPQEAFQKYALEYQTKISETSRQLTTVNSQLQACRHEKRISELTSNELTPLDDTVPTYRSVGRMFVQEDISALKTELDKKSAISAKEISALERAVVTLESELKSSEGTLRDLIKKVTSQ</sequence>
<gene>
    <name evidence="4" type="ORF">BASA50_009019</name>
</gene>
<keyword evidence="3" id="KW-0175">Coiled coil</keyword>
<dbReference type="Gene3D" id="1.10.287.370">
    <property type="match status" value="1"/>
</dbReference>
<keyword evidence="5" id="KW-1185">Reference proteome</keyword>
<comment type="similarity">
    <text evidence="1">Belongs to the prefoldin subunit beta family.</text>
</comment>
<dbReference type="InterPro" id="IPR002777">
    <property type="entry name" value="PFD_beta-like"/>
</dbReference>
<name>A0ABQ8F2N5_9FUNG</name>
<evidence type="ECO:0000256" key="3">
    <source>
        <dbReference type="SAM" id="Coils"/>
    </source>
</evidence>